<evidence type="ECO:0000313" key="2">
    <source>
        <dbReference type="Proteomes" id="UP000556026"/>
    </source>
</evidence>
<dbReference type="Proteomes" id="UP000556026">
    <property type="component" value="Unassembled WGS sequence"/>
</dbReference>
<keyword evidence="2" id="KW-1185">Reference proteome</keyword>
<evidence type="ECO:0000313" key="1">
    <source>
        <dbReference type="EMBL" id="GFO58997.1"/>
    </source>
</evidence>
<protein>
    <submittedName>
        <fullName evidence="1">Uncharacterized protein</fullName>
    </submittedName>
</protein>
<organism evidence="1 2">
    <name type="scientific">Geomonas silvestris</name>
    <dbReference type="NCBI Taxonomy" id="2740184"/>
    <lineage>
        <taxon>Bacteria</taxon>
        <taxon>Pseudomonadati</taxon>
        <taxon>Thermodesulfobacteriota</taxon>
        <taxon>Desulfuromonadia</taxon>
        <taxon>Geobacterales</taxon>
        <taxon>Geobacteraceae</taxon>
        <taxon>Geomonas</taxon>
    </lineage>
</organism>
<dbReference type="RefSeq" id="WP_183353848.1">
    <property type="nucleotide sequence ID" value="NZ_BLXX01000003.1"/>
</dbReference>
<sequence length="183" mass="21183">MGLPEDIAQLEKDLRELIIRYEQYFCGIEKREPLLLLEAAERTCRRYQNVNITNSMYKFKYNSLVATLSVHRQKWSRINRLIEEGKYNRDRFKMSLHQREGAEKSSKRTPKSGGAGVEKIYQDYLAACSACNLPVDHLSKDKIAAAIERQKPAIMEKYRCSDIEFAVIVEGGKPRLKARPVRS</sequence>
<accession>A0A6V8MGB7</accession>
<dbReference type="AlphaFoldDB" id="A0A6V8MGB7"/>
<dbReference type="EMBL" id="BLXX01000003">
    <property type="protein sequence ID" value="GFO58997.1"/>
    <property type="molecule type" value="Genomic_DNA"/>
</dbReference>
<name>A0A6V8MGB7_9BACT</name>
<dbReference type="NCBIfam" id="NF041621">
    <property type="entry name" value="MXAN_5187_C_dom"/>
    <property type="match status" value="1"/>
</dbReference>
<comment type="caution">
    <text evidence="1">The sequence shown here is derived from an EMBL/GenBank/DDBJ whole genome shotgun (WGS) entry which is preliminary data.</text>
</comment>
<gene>
    <name evidence="1" type="ORF">GMST_13220</name>
</gene>
<proteinExistence type="predicted"/>
<reference evidence="2" key="1">
    <citation type="submission" date="2020-06" db="EMBL/GenBank/DDBJ databases">
        <title>Draft genomic sequence of Geomonas sp. Red330.</title>
        <authorList>
            <person name="Itoh H."/>
            <person name="Zhenxing X."/>
            <person name="Ushijima N."/>
            <person name="Masuda Y."/>
            <person name="Shiratori Y."/>
            <person name="Senoo K."/>
        </authorList>
    </citation>
    <scope>NUCLEOTIDE SEQUENCE [LARGE SCALE GENOMIC DNA]</scope>
    <source>
        <strain evidence="2">Red330</strain>
    </source>
</reference>